<keyword evidence="5" id="KW-0687">Ribonucleoprotein</keyword>
<comment type="caution">
    <text evidence="8">The sequence shown here is derived from an EMBL/GenBank/DDBJ whole genome shotgun (WGS) entry which is preliminary data.</text>
</comment>
<reference evidence="8 9" key="1">
    <citation type="journal article" date="2016" name="Nat. Commun.">
        <title>Thousands of microbial genomes shed light on interconnected biogeochemical processes in an aquifer system.</title>
        <authorList>
            <person name="Anantharaman K."/>
            <person name="Brown C.T."/>
            <person name="Hug L.A."/>
            <person name="Sharon I."/>
            <person name="Castelle C.J."/>
            <person name="Probst A.J."/>
            <person name="Thomas B.C."/>
            <person name="Singh A."/>
            <person name="Wilkins M.J."/>
            <person name="Karaoz U."/>
            <person name="Brodie E.L."/>
            <person name="Williams K.H."/>
            <person name="Hubbard S.S."/>
            <person name="Banfield J.F."/>
        </authorList>
    </citation>
    <scope>NUCLEOTIDE SEQUENCE [LARGE SCALE GENOMIC DNA]</scope>
</reference>
<proteinExistence type="inferred from homology"/>
<dbReference type="GO" id="GO:0003735">
    <property type="term" value="F:structural constituent of ribosome"/>
    <property type="evidence" value="ECO:0007669"/>
    <property type="project" value="UniProtKB-UniRule"/>
</dbReference>
<dbReference type="FunFam" id="2.40.30.10:FF:000004">
    <property type="entry name" value="50S ribosomal protein L3"/>
    <property type="match status" value="1"/>
</dbReference>
<evidence type="ECO:0000313" key="9">
    <source>
        <dbReference type="Proteomes" id="UP000177943"/>
    </source>
</evidence>
<dbReference type="Gene3D" id="3.30.160.810">
    <property type="match status" value="1"/>
</dbReference>
<dbReference type="PANTHER" id="PTHR11229">
    <property type="entry name" value="50S RIBOSOMAL PROTEIN L3"/>
    <property type="match status" value="1"/>
</dbReference>
<protein>
    <recommendedName>
        <fullName evidence="6">50S ribosomal protein L3</fullName>
    </recommendedName>
</protein>
<dbReference type="GO" id="GO:0019843">
    <property type="term" value="F:rRNA binding"/>
    <property type="evidence" value="ECO:0007669"/>
    <property type="project" value="UniProtKB-KW"/>
</dbReference>
<evidence type="ECO:0000256" key="3">
    <source>
        <dbReference type="ARBA" id="ARBA00022884"/>
    </source>
</evidence>
<evidence type="ECO:0000256" key="1">
    <source>
        <dbReference type="ARBA" id="ARBA00006540"/>
    </source>
</evidence>
<dbReference type="InterPro" id="IPR000597">
    <property type="entry name" value="Ribosomal_uL3"/>
</dbReference>
<evidence type="ECO:0000256" key="5">
    <source>
        <dbReference type="ARBA" id="ARBA00023274"/>
    </source>
</evidence>
<keyword evidence="3" id="KW-0694">RNA-binding</keyword>
<dbReference type="NCBIfam" id="TIGR03625">
    <property type="entry name" value="L3_bact"/>
    <property type="match status" value="1"/>
</dbReference>
<dbReference type="Proteomes" id="UP000177943">
    <property type="component" value="Unassembled WGS sequence"/>
</dbReference>
<feature type="region of interest" description="Disordered" evidence="7">
    <location>
        <begin position="126"/>
        <end position="154"/>
    </location>
</feature>
<dbReference type="EMBL" id="MHRP01000026">
    <property type="protein sequence ID" value="OHA26811.1"/>
    <property type="molecule type" value="Genomic_DNA"/>
</dbReference>
<dbReference type="InterPro" id="IPR019927">
    <property type="entry name" value="Ribosomal_uL3_bac/org-type"/>
</dbReference>
<dbReference type="PANTHER" id="PTHR11229:SF16">
    <property type="entry name" value="LARGE RIBOSOMAL SUBUNIT PROTEIN UL3C"/>
    <property type="match status" value="1"/>
</dbReference>
<keyword evidence="2" id="KW-0699">rRNA-binding</keyword>
<feature type="compositionally biased region" description="Basic residues" evidence="7">
    <location>
        <begin position="126"/>
        <end position="135"/>
    </location>
</feature>
<dbReference type="Gene3D" id="2.40.30.10">
    <property type="entry name" value="Translation factors"/>
    <property type="match status" value="1"/>
</dbReference>
<evidence type="ECO:0000256" key="2">
    <source>
        <dbReference type="ARBA" id="ARBA00022730"/>
    </source>
</evidence>
<dbReference type="GO" id="GO:0005840">
    <property type="term" value="C:ribosome"/>
    <property type="evidence" value="ECO:0007669"/>
    <property type="project" value="UniProtKB-UniRule"/>
</dbReference>
<dbReference type="GO" id="GO:0006412">
    <property type="term" value="P:translation"/>
    <property type="evidence" value="ECO:0007669"/>
    <property type="project" value="UniProtKB-UniRule"/>
</dbReference>
<evidence type="ECO:0000256" key="7">
    <source>
        <dbReference type="SAM" id="MobiDB-lite"/>
    </source>
</evidence>
<sequence length="206" mass="21950">MKALVGKKLNMTQIFSAKGERIPATLISIPALVVTQVKTKEKDGYIAIQLGYGVQKESRLKKPQKGHAEKLGFFKGFKEFRTTDSDKPMALGDKVLPTVFEVGDVVAISSISKGKGFQGGVRRHHFKGGSRTHGQKHSEREVGSIGGGGRAGGRVAKGMRMPGRMGGTRVTTKNLEVLQVDESAGHILVSGSIAGARGALVEIRSV</sequence>
<dbReference type="GO" id="GO:1990904">
    <property type="term" value="C:ribonucleoprotein complex"/>
    <property type="evidence" value="ECO:0007669"/>
    <property type="project" value="UniProtKB-KW"/>
</dbReference>
<dbReference type="InterPro" id="IPR009000">
    <property type="entry name" value="Transl_B-barrel_sf"/>
</dbReference>
<accession>A0A1G2MV33</accession>
<dbReference type="Pfam" id="PF00297">
    <property type="entry name" value="Ribosomal_L3"/>
    <property type="match status" value="1"/>
</dbReference>
<keyword evidence="4 8" id="KW-0689">Ribosomal protein</keyword>
<evidence type="ECO:0000313" key="8">
    <source>
        <dbReference type="EMBL" id="OHA26811.1"/>
    </source>
</evidence>
<gene>
    <name evidence="8" type="ORF">A3D56_02680</name>
</gene>
<evidence type="ECO:0000256" key="4">
    <source>
        <dbReference type="ARBA" id="ARBA00022980"/>
    </source>
</evidence>
<dbReference type="AlphaFoldDB" id="A0A1G2MV33"/>
<organism evidence="8 9">
    <name type="scientific">Candidatus Taylorbacteria bacterium RIFCSPHIGHO2_02_FULL_45_35</name>
    <dbReference type="NCBI Taxonomy" id="1802311"/>
    <lineage>
        <taxon>Bacteria</taxon>
        <taxon>Candidatus Tayloriibacteriota</taxon>
    </lineage>
</organism>
<dbReference type="SUPFAM" id="SSF50447">
    <property type="entry name" value="Translation proteins"/>
    <property type="match status" value="1"/>
</dbReference>
<evidence type="ECO:0000256" key="6">
    <source>
        <dbReference type="NCBIfam" id="TIGR03625"/>
    </source>
</evidence>
<name>A0A1G2MV33_9BACT</name>
<comment type="similarity">
    <text evidence="1">Belongs to the universal ribosomal protein uL3 family.</text>
</comment>